<evidence type="ECO:0000313" key="1">
    <source>
        <dbReference type="EMBL" id="EMZ21602.1"/>
    </source>
</evidence>
<proteinExistence type="predicted"/>
<keyword evidence="2" id="KW-1185">Reference proteome</keyword>
<dbReference type="AlphaFoldDB" id="N1ZX47"/>
<dbReference type="eggNOG" id="ENOG502ZU31">
    <property type="taxonomic scope" value="Bacteria"/>
</dbReference>
<gene>
    <name evidence="1" type="ORF">C823_04419</name>
</gene>
<dbReference type="STRING" id="1235802.C823_04419"/>
<protein>
    <submittedName>
        <fullName evidence="1">Uncharacterized protein</fullName>
    </submittedName>
</protein>
<name>N1ZX47_9FIRM</name>
<accession>N1ZX47</accession>
<dbReference type="Proteomes" id="UP000012589">
    <property type="component" value="Unassembled WGS sequence"/>
</dbReference>
<dbReference type="EMBL" id="AQFT01000129">
    <property type="protein sequence ID" value="EMZ21602.1"/>
    <property type="molecule type" value="Genomic_DNA"/>
</dbReference>
<dbReference type="HOGENOM" id="CLU_267615_0_0_9"/>
<reference evidence="1 2" key="1">
    <citation type="journal article" date="2014" name="Genome Announc.">
        <title>Draft genome sequences of the altered schaedler flora, a defined bacterial community from gnotobiotic mice.</title>
        <authorList>
            <person name="Wannemuehler M.J."/>
            <person name="Overstreet A.M."/>
            <person name="Ward D.V."/>
            <person name="Phillips G.J."/>
        </authorList>
    </citation>
    <scope>NUCLEOTIDE SEQUENCE [LARGE SCALE GENOMIC DNA]</scope>
    <source>
        <strain evidence="1 2">ASF492</strain>
    </source>
</reference>
<comment type="caution">
    <text evidence="1">The sequence shown here is derived from an EMBL/GenBank/DDBJ whole genome shotgun (WGS) entry which is preliminary data.</text>
</comment>
<evidence type="ECO:0000313" key="2">
    <source>
        <dbReference type="Proteomes" id="UP000012589"/>
    </source>
</evidence>
<dbReference type="PATRIC" id="fig|1235802.3.peg.4696"/>
<organism evidence="1 2">
    <name type="scientific">Eubacterium plexicaudatum ASF492</name>
    <dbReference type="NCBI Taxonomy" id="1235802"/>
    <lineage>
        <taxon>Bacteria</taxon>
        <taxon>Bacillati</taxon>
        <taxon>Bacillota</taxon>
        <taxon>Clostridia</taxon>
        <taxon>Eubacteriales</taxon>
        <taxon>Eubacteriaceae</taxon>
        <taxon>Eubacterium</taxon>
    </lineage>
</organism>
<sequence>MENRLNSTFNYGIESEQNKIVILLQMFDLEEHIMIDKGDYLGRRDDLFMNHEIADHMLDLLKSAQLSENVYEMGYLHREYQEFKKKAPVLFSLQDLFAEGWLTACRGEWDFNISYKSEYADIRHMPSEKEMQIVTFLKELAKLPYRAQLLQVSVPAEWNLPEGILQTKDGEVFLDPHGKLWIRFADALFGKWWDELAETEDDGVHNKKEQMEHWFSCWDAFGRCLRPDVYCKHADELFEACLIKLEDELQHISWERMKHIIRRKAYLKFHLQGDMPYDDFMQDYPNTRIARTLYVDRSNYFDLVQMPERLSRLYDLCLRQYVCVDRNMRGRFLKCMQNPWVYLQFYMFAGDMENTRFLTDCLSHAELYVPAACAIWQMGHALIMKVPSVGEAFLDELNKHLFQIPVHGLEWENEEEWLAAVRDILWYLNEESRWYYKNTYMRKTGMQMYLQHMHAACLAWYEKNILPKERLHNKNLEYFYAEFENSSERDVVAAFAAYMMLLKMTEEKAEYLFVVYQKFFARIRTEDTLVSQLSWSFWLDECWICMMQEVAQEKKETEAFLKLLEPEFYKEQADKLKEKSPLLQIGKAAAIQMYLMTVFLLEVRSELGEKNKAKVEAAFAECFLGFQIESCDLFQSESVRLLESEMVMRRCMEILPLLSETNRKRILSEMKKETPEKLVFLLQYVQNADIRRQWIRLLLQRQEEDFTKNIYFIPTYIKLIDCLMEICFEDETEGRKLAQKTDELLKQFQTIIKEKGERIGKQYDSWIRSAKLRMKLLMGQEQEILADGKSGSSLFYQALIYLNKEDLESLKQAERLYGICMEQEETKAGSAVYINYFVACVRICTHTETADEERKDYLQKAEDTAKEIRAKFELTSVDRKILISNELFLYLVLNDHQKFWISASYLPKELKYEFSCAGYVAEMLIAEHKTQEAEEYVKELLLRYGKTKEIKLLEAKLSDIADTEILHAPAVMFDQSSEIEKCRNVLNRLKNMPDRESALVRLQTDSLENPIEANLLELVLCAAQKMEQYSDYLMYNSHTSNENAYSKFVQVLFNQRGKEIWDFYLRDQTFEGTSSDKLKNKRQSVGIVDLMAVHNDRDVGIIEAVKLERADYNDLRMHIRKIPGYNFANVPTAFLLILADMAEPGKFWRKYEKEMLPQLIEETKNNDWHIVEQVSKENIELFRKQVRQEPLYICMTAHTCGSTNQTLHVYHLMVDIRKEAAKKEAVEAREK</sequence>